<keyword evidence="2" id="KW-0378">Hydrolase</keyword>
<dbReference type="GO" id="GO:0005634">
    <property type="term" value="C:nucleus"/>
    <property type="evidence" value="ECO:0007669"/>
    <property type="project" value="TreeGrafter"/>
</dbReference>
<reference evidence="3" key="1">
    <citation type="submission" date="2015-06" db="UniProtKB">
        <authorList>
            <consortium name="EnsemblPlants"/>
        </authorList>
    </citation>
    <scope>IDENTIFICATION</scope>
</reference>
<dbReference type="InterPro" id="IPR012337">
    <property type="entry name" value="RNaseH-like_sf"/>
</dbReference>
<dbReference type="AlphaFoldDB" id="R7VZA1"/>
<dbReference type="InterPro" id="IPR036397">
    <property type="entry name" value="RNaseH_sf"/>
</dbReference>
<evidence type="ECO:0000313" key="3">
    <source>
        <dbReference type="EnsemblPlants" id="EMT01489"/>
    </source>
</evidence>
<dbReference type="PANTHER" id="PTHR13620">
    <property type="entry name" value="3-5 EXONUCLEASE"/>
    <property type="match status" value="1"/>
</dbReference>
<dbReference type="PANTHER" id="PTHR13620:SF122">
    <property type="entry name" value="3'-5' EXONUCLEASE DOMAIN-CONTAINING PROTEIN"/>
    <property type="match status" value="1"/>
</dbReference>
<protein>
    <recommendedName>
        <fullName evidence="4">3'-5' exonuclease domain-containing protein</fullName>
    </recommendedName>
</protein>
<evidence type="ECO:0000256" key="2">
    <source>
        <dbReference type="ARBA" id="ARBA00022801"/>
    </source>
</evidence>
<dbReference type="SUPFAM" id="SSF53098">
    <property type="entry name" value="Ribonuclease H-like"/>
    <property type="match status" value="1"/>
</dbReference>
<evidence type="ECO:0008006" key="4">
    <source>
        <dbReference type="Google" id="ProtNLM"/>
    </source>
</evidence>
<dbReference type="GO" id="GO:0008408">
    <property type="term" value="F:3'-5' exonuclease activity"/>
    <property type="evidence" value="ECO:0007669"/>
    <property type="project" value="TreeGrafter"/>
</dbReference>
<sequence length="181" mass="20441">MAKEIEMQVFSVQHVLVEGSLSIVATVTDHPRVVRKWINNVSNSLQKVEMNVIGLDAEYMERATRKIQRVAVLQLCLEDDVLVYHIIHAPSIPGELHDFLSREDIYFSGAAITGDKQKLEPYNLDLKSIADLQTRIKIHVEDCDKPTPSLFDIANFVLGTNLQKGDENIKVVWMGELSLDV</sequence>
<accession>R7VZA1</accession>
<dbReference type="GO" id="GO:0003676">
    <property type="term" value="F:nucleic acid binding"/>
    <property type="evidence" value="ECO:0007669"/>
    <property type="project" value="InterPro"/>
</dbReference>
<organism evidence="3">
    <name type="scientific">Aegilops tauschii</name>
    <name type="common">Tausch's goatgrass</name>
    <name type="synonym">Aegilops squarrosa</name>
    <dbReference type="NCBI Taxonomy" id="37682"/>
    <lineage>
        <taxon>Eukaryota</taxon>
        <taxon>Viridiplantae</taxon>
        <taxon>Streptophyta</taxon>
        <taxon>Embryophyta</taxon>
        <taxon>Tracheophyta</taxon>
        <taxon>Spermatophyta</taxon>
        <taxon>Magnoliopsida</taxon>
        <taxon>Liliopsida</taxon>
        <taxon>Poales</taxon>
        <taxon>Poaceae</taxon>
        <taxon>BOP clade</taxon>
        <taxon>Pooideae</taxon>
        <taxon>Triticodae</taxon>
        <taxon>Triticeae</taxon>
        <taxon>Triticinae</taxon>
        <taxon>Aegilops</taxon>
    </lineage>
</organism>
<dbReference type="EnsemblPlants" id="EMT01489">
    <property type="protein sequence ID" value="EMT01489"/>
    <property type="gene ID" value="F775_04968"/>
</dbReference>
<dbReference type="GO" id="GO:0005737">
    <property type="term" value="C:cytoplasm"/>
    <property type="evidence" value="ECO:0007669"/>
    <property type="project" value="TreeGrafter"/>
</dbReference>
<name>R7VZA1_AEGTA</name>
<evidence type="ECO:0000256" key="1">
    <source>
        <dbReference type="ARBA" id="ARBA00022722"/>
    </source>
</evidence>
<proteinExistence type="predicted"/>
<dbReference type="Gene3D" id="3.30.420.10">
    <property type="entry name" value="Ribonuclease H-like superfamily/Ribonuclease H"/>
    <property type="match status" value="1"/>
</dbReference>
<dbReference type="InterPro" id="IPR051132">
    <property type="entry name" value="3-5_Exonuclease_domain"/>
</dbReference>
<keyword evidence="1" id="KW-0540">Nuclease</keyword>